<dbReference type="GeneID" id="104599827"/>
<dbReference type="GO" id="GO:0004222">
    <property type="term" value="F:metalloendopeptidase activity"/>
    <property type="evidence" value="ECO:0000318"/>
    <property type="project" value="GO_Central"/>
</dbReference>
<keyword evidence="4 7" id="KW-0472">Membrane</keyword>
<dbReference type="GO" id="GO:0016020">
    <property type="term" value="C:membrane"/>
    <property type="evidence" value="ECO:0007669"/>
    <property type="project" value="InterPro"/>
</dbReference>
<keyword evidence="3 7" id="KW-1133">Transmembrane helix</keyword>
<evidence type="ECO:0000256" key="7">
    <source>
        <dbReference type="SAM" id="Phobius"/>
    </source>
</evidence>
<feature type="transmembrane region" description="Helical" evidence="7">
    <location>
        <begin position="65"/>
        <end position="87"/>
    </location>
</feature>
<evidence type="ECO:0000313" key="9">
    <source>
        <dbReference type="Proteomes" id="UP000189703"/>
    </source>
</evidence>
<dbReference type="OrthoDB" id="69989at2759"/>
<dbReference type="OMA" id="FYSWGRW"/>
<feature type="transmembrane region" description="Helical" evidence="7">
    <location>
        <begin position="156"/>
        <end position="176"/>
    </location>
</feature>
<dbReference type="GO" id="GO:0005737">
    <property type="term" value="C:cytoplasm"/>
    <property type="evidence" value="ECO:0000318"/>
    <property type="project" value="GO_Central"/>
</dbReference>
<accession>A0A1U8AFX3</accession>
<reference evidence="10 11" key="1">
    <citation type="submission" date="2025-04" db="UniProtKB">
        <authorList>
            <consortium name="RefSeq"/>
        </authorList>
    </citation>
    <scope>IDENTIFICATION</scope>
</reference>
<comment type="subcellular location">
    <subcellularLocation>
        <location evidence="1">Endomembrane system</location>
        <topology evidence="1">Multi-pass membrane protein</topology>
    </subcellularLocation>
</comment>
<dbReference type="RefSeq" id="XP_010260868.1">
    <property type="nucleotide sequence ID" value="XM_010262566.2"/>
</dbReference>
<evidence type="ECO:0000256" key="5">
    <source>
        <dbReference type="ARBA" id="ARBA00032658"/>
    </source>
</evidence>
<feature type="transmembrane region" description="Helical" evidence="7">
    <location>
        <begin position="196"/>
        <end position="221"/>
    </location>
</feature>
<dbReference type="AlphaFoldDB" id="A0A1U8AFX3"/>
<keyword evidence="2 7" id="KW-0812">Transmembrane</keyword>
<dbReference type="PANTHER" id="PTHR13325:SF3">
    <property type="entry name" value="MEMBRANE-BOUND TRANSCRIPTION FACTOR SITE-2 PROTEASE"/>
    <property type="match status" value="1"/>
</dbReference>
<dbReference type="RefSeq" id="XP_010260866.1">
    <property type="nucleotide sequence ID" value="XM_010262564.2"/>
</dbReference>
<evidence type="ECO:0000313" key="11">
    <source>
        <dbReference type="RefSeq" id="XP_010260867.1"/>
    </source>
</evidence>
<feature type="transmembrane region" description="Helical" evidence="7">
    <location>
        <begin position="120"/>
        <end position="144"/>
    </location>
</feature>
<gene>
    <name evidence="10 11 12" type="primary">LOC104599827</name>
</gene>
<sequence length="539" mass="59290">MMMGGRRVRRSGRGHSLLPLSSRHHRHHNHHPANTISCWYCDFKFSSLNDPLFYFGQKHARCLRAWFTIGIGFSLTALVVVSLILLWESARPFKLYGGSSEPKNLLNRLLFGFSPSLPGLSISVIDAGLMVFSTLISVVVHEFGHAVAAASEGIRVEYIAIFLAIIFPGAVVAFNYEVVQSLPHSSLLRIYCAGIWHNAVSCAVCGLALIFLPLILFPLYIHGESPMVLGLSSTSPLFGYLSPGDSIVSLDGIRIHDPHEWMKMITLIDEQTHQNSNYSDDARSVLTLGGRKGYCVPSSLLDKSVKIQLEDSQFVCPDELSAFVKFSCFNSSLLDNGYHENGKWGANCLTAKHVVKLNKCGDGWPAAVTSRSSCECSQDQSCLMPAQVPGVTWVEIAYSNPYSLECLQKGENSSADIEGPESVITNCGGTFVFIGDAHSMGHSVQLTAYQPRWAFFLGAYLPNTLEKILVCTFHVSLTLAFLNSLPVFFLDGESILEVIVCNITFLSARKREKIFQICLLGGTLFSILAISRISLSIFL</sequence>
<evidence type="ECO:0000313" key="12">
    <source>
        <dbReference type="RefSeq" id="XP_010260868.1"/>
    </source>
</evidence>
<evidence type="ECO:0000256" key="6">
    <source>
        <dbReference type="SAM" id="MobiDB-lite"/>
    </source>
</evidence>
<dbReference type="KEGG" id="nnu:104599827"/>
<dbReference type="RefSeq" id="XP_010260867.1">
    <property type="nucleotide sequence ID" value="XM_010262565.2"/>
</dbReference>
<dbReference type="PANTHER" id="PTHR13325">
    <property type="entry name" value="PROTEASE M50 MEMBRANE-BOUND TRANSCRIPTION FACTOR SITE 2 PROTEASE"/>
    <property type="match status" value="1"/>
</dbReference>
<name>A0A1U8AFX3_NELNU</name>
<feature type="domain" description="Peptidase M50" evidence="8">
    <location>
        <begin position="132"/>
        <end position="517"/>
    </location>
</feature>
<organism evidence="9 10">
    <name type="scientific">Nelumbo nucifera</name>
    <name type="common">Sacred lotus</name>
    <dbReference type="NCBI Taxonomy" id="4432"/>
    <lineage>
        <taxon>Eukaryota</taxon>
        <taxon>Viridiplantae</taxon>
        <taxon>Streptophyta</taxon>
        <taxon>Embryophyta</taxon>
        <taxon>Tracheophyta</taxon>
        <taxon>Spermatophyta</taxon>
        <taxon>Magnoliopsida</taxon>
        <taxon>Proteales</taxon>
        <taxon>Nelumbonaceae</taxon>
        <taxon>Nelumbo</taxon>
    </lineage>
</organism>
<proteinExistence type="predicted"/>
<evidence type="ECO:0000313" key="10">
    <source>
        <dbReference type="RefSeq" id="XP_010260866.1"/>
    </source>
</evidence>
<dbReference type="Proteomes" id="UP000189703">
    <property type="component" value="Unplaced"/>
</dbReference>
<evidence type="ECO:0000256" key="1">
    <source>
        <dbReference type="ARBA" id="ARBA00004127"/>
    </source>
</evidence>
<keyword evidence="9" id="KW-1185">Reference proteome</keyword>
<dbReference type="STRING" id="4432.A0A1U8AFX3"/>
<dbReference type="Pfam" id="PF02163">
    <property type="entry name" value="Peptidase_M50"/>
    <property type="match status" value="1"/>
</dbReference>
<feature type="transmembrane region" description="Helical" evidence="7">
    <location>
        <begin position="514"/>
        <end position="538"/>
    </location>
</feature>
<keyword evidence="10 11" id="KW-0378">Hydrolase</keyword>
<feature type="region of interest" description="Disordered" evidence="6">
    <location>
        <begin position="1"/>
        <end position="30"/>
    </location>
</feature>
<evidence type="ECO:0000259" key="8">
    <source>
        <dbReference type="Pfam" id="PF02163"/>
    </source>
</evidence>
<dbReference type="eggNOG" id="KOG2921">
    <property type="taxonomic scope" value="Eukaryota"/>
</dbReference>
<evidence type="ECO:0000256" key="2">
    <source>
        <dbReference type="ARBA" id="ARBA00022692"/>
    </source>
</evidence>
<dbReference type="InterPro" id="IPR001193">
    <property type="entry name" value="MBTPS2"/>
</dbReference>
<keyword evidence="10 11" id="KW-0645">Protease</keyword>
<evidence type="ECO:0000256" key="3">
    <source>
        <dbReference type="ARBA" id="ARBA00022989"/>
    </source>
</evidence>
<protein>
    <recommendedName>
        <fullName evidence="5">Endopeptidase S2P</fullName>
    </recommendedName>
</protein>
<dbReference type="PRINTS" id="PR01000">
    <property type="entry name" value="SREBPS2PTASE"/>
</dbReference>
<dbReference type="GO" id="GO:0031293">
    <property type="term" value="P:membrane protein intracellular domain proteolysis"/>
    <property type="evidence" value="ECO:0000318"/>
    <property type="project" value="GO_Central"/>
</dbReference>
<evidence type="ECO:0000256" key="4">
    <source>
        <dbReference type="ARBA" id="ARBA00023136"/>
    </source>
</evidence>
<feature type="compositionally biased region" description="Basic residues" evidence="6">
    <location>
        <begin position="1"/>
        <end position="13"/>
    </location>
</feature>
<dbReference type="GO" id="GO:0012505">
    <property type="term" value="C:endomembrane system"/>
    <property type="evidence" value="ECO:0007669"/>
    <property type="project" value="UniProtKB-SubCell"/>
</dbReference>
<dbReference type="GO" id="GO:1905897">
    <property type="term" value="P:regulation of response to endoplasmic reticulum stress"/>
    <property type="evidence" value="ECO:0000318"/>
    <property type="project" value="GO_Central"/>
</dbReference>
<dbReference type="InterPro" id="IPR008915">
    <property type="entry name" value="Peptidase_M50"/>
</dbReference>